<dbReference type="AlphaFoldDB" id="A0A132B4Z9"/>
<keyword evidence="1" id="KW-0547">Nucleotide-binding</keyword>
<name>A0A132B4Z9_MOLSC</name>
<dbReference type="RefSeq" id="XP_018061319.1">
    <property type="nucleotide sequence ID" value="XM_018207072.1"/>
</dbReference>
<dbReference type="PROSITE" id="PS50011">
    <property type="entry name" value="PROTEIN_KINASE_DOM"/>
    <property type="match status" value="1"/>
</dbReference>
<reference evidence="3 4" key="1">
    <citation type="submission" date="2015-10" db="EMBL/GenBank/DDBJ databases">
        <title>Full genome of DAOMC 229536 Phialocephala scopiformis, a fungal endophyte of spruce producing the potent anti-insectan compound rugulosin.</title>
        <authorList>
            <consortium name="DOE Joint Genome Institute"/>
            <person name="Walker A.K."/>
            <person name="Frasz S.L."/>
            <person name="Seifert K.A."/>
            <person name="Miller J.D."/>
            <person name="Mondo S.J."/>
            <person name="Labutti K."/>
            <person name="Lipzen A."/>
            <person name="Dockter R."/>
            <person name="Kennedy M."/>
            <person name="Grigoriev I.V."/>
            <person name="Spatafora J.W."/>
        </authorList>
    </citation>
    <scope>NUCLEOTIDE SEQUENCE [LARGE SCALE GENOMIC DNA]</scope>
    <source>
        <strain evidence="3 4">CBS 120377</strain>
    </source>
</reference>
<evidence type="ECO:0000256" key="1">
    <source>
        <dbReference type="PROSITE-ProRule" id="PRU10141"/>
    </source>
</evidence>
<keyword evidence="1" id="KW-0067">ATP-binding</keyword>
<dbReference type="Gene3D" id="3.30.200.20">
    <property type="entry name" value="Phosphorylase Kinase, domain 1"/>
    <property type="match status" value="1"/>
</dbReference>
<gene>
    <name evidence="3" type="ORF">LY89DRAFT_374286</name>
</gene>
<dbReference type="SUPFAM" id="SSF56112">
    <property type="entry name" value="Protein kinase-like (PK-like)"/>
    <property type="match status" value="1"/>
</dbReference>
<evidence type="ECO:0000313" key="4">
    <source>
        <dbReference type="Proteomes" id="UP000070700"/>
    </source>
</evidence>
<dbReference type="EMBL" id="KQ947442">
    <property type="protein sequence ID" value="KUJ06964.1"/>
    <property type="molecule type" value="Genomic_DNA"/>
</dbReference>
<dbReference type="KEGG" id="psco:LY89DRAFT_374286"/>
<dbReference type="OrthoDB" id="248923at2759"/>
<dbReference type="GO" id="GO:0005524">
    <property type="term" value="F:ATP binding"/>
    <property type="evidence" value="ECO:0007669"/>
    <property type="project" value="UniProtKB-UniRule"/>
</dbReference>
<proteinExistence type="predicted"/>
<accession>A0A132B4Z9</accession>
<evidence type="ECO:0000259" key="2">
    <source>
        <dbReference type="PROSITE" id="PS50011"/>
    </source>
</evidence>
<dbReference type="InterPro" id="IPR017441">
    <property type="entry name" value="Protein_kinase_ATP_BS"/>
</dbReference>
<feature type="domain" description="Protein kinase" evidence="2">
    <location>
        <begin position="105"/>
        <end position="210"/>
    </location>
</feature>
<dbReference type="InterPro" id="IPR011009">
    <property type="entry name" value="Kinase-like_dom_sf"/>
</dbReference>
<keyword evidence="4" id="KW-1185">Reference proteome</keyword>
<feature type="binding site" evidence="1">
    <location>
        <position position="134"/>
    </location>
    <ligand>
        <name>ATP</name>
        <dbReference type="ChEBI" id="CHEBI:30616"/>
    </ligand>
</feature>
<dbReference type="PROSITE" id="PS00107">
    <property type="entry name" value="PROTEIN_KINASE_ATP"/>
    <property type="match status" value="1"/>
</dbReference>
<evidence type="ECO:0000313" key="3">
    <source>
        <dbReference type="EMBL" id="KUJ06964.1"/>
    </source>
</evidence>
<dbReference type="InterPro" id="IPR000719">
    <property type="entry name" value="Prot_kinase_dom"/>
</dbReference>
<dbReference type="Pfam" id="PF00069">
    <property type="entry name" value="Pkinase"/>
    <property type="match status" value="1"/>
</dbReference>
<dbReference type="GO" id="GO:0004672">
    <property type="term" value="F:protein kinase activity"/>
    <property type="evidence" value="ECO:0007669"/>
    <property type="project" value="InterPro"/>
</dbReference>
<organism evidence="3 4">
    <name type="scientific">Mollisia scopiformis</name>
    <name type="common">Conifer needle endophyte fungus</name>
    <name type="synonym">Phialocephala scopiformis</name>
    <dbReference type="NCBI Taxonomy" id="149040"/>
    <lineage>
        <taxon>Eukaryota</taxon>
        <taxon>Fungi</taxon>
        <taxon>Dikarya</taxon>
        <taxon>Ascomycota</taxon>
        <taxon>Pezizomycotina</taxon>
        <taxon>Leotiomycetes</taxon>
        <taxon>Helotiales</taxon>
        <taxon>Mollisiaceae</taxon>
        <taxon>Mollisia</taxon>
    </lineage>
</organism>
<sequence length="210" mass="23601">MDWLKGGDGARHMESEKMNLQEQDTLRVHDHDQLPIPIENERTIPLNDSAYASVALRAGQDHQQSLRYFDQQNGPDVSGLGTIARPITKSPSIDDGNAGNIGDLYVQQGILGRGAYAIVKKVVHKTSGQVFARKCYIVAGPNAEYIKHQFTNEIEIMKSLPEHHHMISYVALIRRADNFPFLFSRLPILDHWQTISMTSEKEVSHLGKSD</sequence>
<dbReference type="Proteomes" id="UP000070700">
    <property type="component" value="Unassembled WGS sequence"/>
</dbReference>
<protein>
    <recommendedName>
        <fullName evidence="2">Protein kinase domain-containing protein</fullName>
    </recommendedName>
</protein>
<dbReference type="GeneID" id="28816798"/>
<dbReference type="InParanoid" id="A0A132B4Z9"/>